<organism evidence="3">
    <name type="scientific">Salmonella oranienberg</name>
    <dbReference type="NCBI Taxonomy" id="28147"/>
    <lineage>
        <taxon>Bacteria</taxon>
        <taxon>Pseudomonadati</taxon>
        <taxon>Pseudomonadota</taxon>
        <taxon>Gammaproteobacteria</taxon>
        <taxon>Enterobacterales</taxon>
        <taxon>Enterobacteriaceae</taxon>
        <taxon>Salmonella</taxon>
    </lineage>
</organism>
<comment type="caution">
    <text evidence="3">The sequence shown here is derived from an EMBL/GenBank/DDBJ whole genome shotgun (WGS) entry which is preliminary data.</text>
</comment>
<sequence length="119" mass="13078">MKKIILLSLLLVTSAAGAAGNSQHNMSEHITPSSPASQEYLDGMQKMHDGMMKGAMARDPDVAFAEAMTAHHEGAIEMAKTQLKYGKDPEMRKLAEDIIKAQQPEIDQMQAWLKGKVKK</sequence>
<reference evidence="3" key="1">
    <citation type="submission" date="2018-07" db="EMBL/GenBank/DDBJ databases">
        <authorList>
            <person name="Ashton P.M."/>
            <person name="Dallman T."/>
            <person name="Nair S."/>
            <person name="De Pinna E."/>
            <person name="Peters T."/>
            <person name="Grant K."/>
        </authorList>
    </citation>
    <scope>NUCLEOTIDE SEQUENCE</scope>
    <source>
        <strain evidence="3">516939</strain>
    </source>
</reference>
<dbReference type="PANTHER" id="PTHR36933:SF1">
    <property type="entry name" value="SLL0788 PROTEIN"/>
    <property type="match status" value="1"/>
</dbReference>
<feature type="signal peptide" evidence="1">
    <location>
        <begin position="1"/>
        <end position="18"/>
    </location>
</feature>
<evidence type="ECO:0000313" key="3">
    <source>
        <dbReference type="EMBL" id="EBY0600908.1"/>
    </source>
</evidence>
<protein>
    <submittedName>
        <fullName evidence="3">DUF305 domain-containing protein</fullName>
    </submittedName>
</protein>
<dbReference type="InterPro" id="IPR012347">
    <property type="entry name" value="Ferritin-like"/>
</dbReference>
<dbReference type="Gene3D" id="1.20.1260.10">
    <property type="match status" value="1"/>
</dbReference>
<dbReference type="Pfam" id="PF03713">
    <property type="entry name" value="DUF305"/>
    <property type="match status" value="1"/>
</dbReference>
<dbReference type="PANTHER" id="PTHR36933">
    <property type="entry name" value="SLL0788 PROTEIN"/>
    <property type="match status" value="1"/>
</dbReference>
<keyword evidence="1" id="KW-0732">Signal</keyword>
<dbReference type="EMBL" id="AAHMZU010000021">
    <property type="protein sequence ID" value="EBY0600908.1"/>
    <property type="molecule type" value="Genomic_DNA"/>
</dbReference>
<evidence type="ECO:0000256" key="1">
    <source>
        <dbReference type="SAM" id="SignalP"/>
    </source>
</evidence>
<name>A0A5W8FXT1_SALON</name>
<gene>
    <name evidence="3" type="ORF">DUR78_19790</name>
</gene>
<evidence type="ECO:0000259" key="2">
    <source>
        <dbReference type="Pfam" id="PF03713"/>
    </source>
</evidence>
<proteinExistence type="predicted"/>
<dbReference type="InterPro" id="IPR005183">
    <property type="entry name" value="DUF305_CopM-like"/>
</dbReference>
<accession>A0A5W8FXT1</accession>
<dbReference type="AlphaFoldDB" id="A0A5W8FXT1"/>
<feature type="domain" description="DUF305" evidence="2">
    <location>
        <begin position="28"/>
        <end position="113"/>
    </location>
</feature>
<feature type="chain" id="PRO_5024929549" evidence="1">
    <location>
        <begin position="19"/>
        <end position="119"/>
    </location>
</feature>